<name>A0AAV7RA17_PLEWA</name>
<accession>A0AAV7RA17</accession>
<organism evidence="1 2">
    <name type="scientific">Pleurodeles waltl</name>
    <name type="common">Iberian ribbed newt</name>
    <dbReference type="NCBI Taxonomy" id="8319"/>
    <lineage>
        <taxon>Eukaryota</taxon>
        <taxon>Metazoa</taxon>
        <taxon>Chordata</taxon>
        <taxon>Craniata</taxon>
        <taxon>Vertebrata</taxon>
        <taxon>Euteleostomi</taxon>
        <taxon>Amphibia</taxon>
        <taxon>Batrachia</taxon>
        <taxon>Caudata</taxon>
        <taxon>Salamandroidea</taxon>
        <taxon>Salamandridae</taxon>
        <taxon>Pleurodelinae</taxon>
        <taxon>Pleurodeles</taxon>
    </lineage>
</organism>
<protein>
    <submittedName>
        <fullName evidence="1">Uncharacterized protein</fullName>
    </submittedName>
</protein>
<sequence length="69" mass="8102">ETKHQRCGCCTTPKQRDQTPTLWMLYHPQARRLNTDTVDAVPLSNTEIKYQRCGCCTTLKYRDQTPTLW</sequence>
<gene>
    <name evidence="1" type="ORF">NDU88_000895</name>
</gene>
<feature type="non-terminal residue" evidence="1">
    <location>
        <position position="69"/>
    </location>
</feature>
<dbReference type="Proteomes" id="UP001066276">
    <property type="component" value="Chromosome 5"/>
</dbReference>
<comment type="caution">
    <text evidence="1">The sequence shown here is derived from an EMBL/GenBank/DDBJ whole genome shotgun (WGS) entry which is preliminary data.</text>
</comment>
<feature type="non-terminal residue" evidence="1">
    <location>
        <position position="1"/>
    </location>
</feature>
<reference evidence="1" key="1">
    <citation type="journal article" date="2022" name="bioRxiv">
        <title>Sequencing and chromosome-scale assembly of the giantPleurodeles waltlgenome.</title>
        <authorList>
            <person name="Brown T."/>
            <person name="Elewa A."/>
            <person name="Iarovenko S."/>
            <person name="Subramanian E."/>
            <person name="Araus A.J."/>
            <person name="Petzold A."/>
            <person name="Susuki M."/>
            <person name="Suzuki K.-i.T."/>
            <person name="Hayashi T."/>
            <person name="Toyoda A."/>
            <person name="Oliveira C."/>
            <person name="Osipova E."/>
            <person name="Leigh N.D."/>
            <person name="Simon A."/>
            <person name="Yun M.H."/>
        </authorList>
    </citation>
    <scope>NUCLEOTIDE SEQUENCE</scope>
    <source>
        <strain evidence="1">20211129_DDA</strain>
        <tissue evidence="1">Liver</tissue>
    </source>
</reference>
<evidence type="ECO:0000313" key="1">
    <source>
        <dbReference type="EMBL" id="KAJ1148054.1"/>
    </source>
</evidence>
<keyword evidence="2" id="KW-1185">Reference proteome</keyword>
<dbReference type="AlphaFoldDB" id="A0AAV7RA17"/>
<dbReference type="EMBL" id="JANPWB010000009">
    <property type="protein sequence ID" value="KAJ1148054.1"/>
    <property type="molecule type" value="Genomic_DNA"/>
</dbReference>
<evidence type="ECO:0000313" key="2">
    <source>
        <dbReference type="Proteomes" id="UP001066276"/>
    </source>
</evidence>
<proteinExistence type="predicted"/>